<evidence type="ECO:0000256" key="1">
    <source>
        <dbReference type="SAM" id="MobiDB-lite"/>
    </source>
</evidence>
<accession>A0A345XQT8</accession>
<reference evidence="3 4" key="1">
    <citation type="submission" date="2018-07" db="EMBL/GenBank/DDBJ databases">
        <title>Draft genome of the type strain Streptomyces armeniacus ATCC 15676.</title>
        <authorList>
            <person name="Labana P."/>
            <person name="Gosse J.T."/>
            <person name="Boddy C.N."/>
        </authorList>
    </citation>
    <scope>NUCLEOTIDE SEQUENCE [LARGE SCALE GENOMIC DNA]</scope>
    <source>
        <strain evidence="3 4">ATCC 15676</strain>
    </source>
</reference>
<dbReference type="PANTHER" id="PTHR48079">
    <property type="entry name" value="PROTEIN YEEZ"/>
    <property type="match status" value="1"/>
</dbReference>
<dbReference type="Pfam" id="PF01370">
    <property type="entry name" value="Epimerase"/>
    <property type="match status" value="1"/>
</dbReference>
<dbReference type="PANTHER" id="PTHR48079:SF6">
    <property type="entry name" value="NAD(P)-BINDING DOMAIN-CONTAINING PROTEIN-RELATED"/>
    <property type="match status" value="1"/>
</dbReference>
<sequence length="400" mass="43541">MRDRDSRPVDADPRLGDRRPGGEPYDPDLGGWADPDEVIAAGQRTGGADGLTVAVVGASGNLGSSVVSALADDPRVGRVLGLARRSPGWCPPKTTWVVADVLHERRLGELFRTADAVVQLAWLFQPTHRPTVTWRNNVLGSLRVFEAVADAAVPSLIYASSVGAYSPGPKNRTVDESWPTHGWPDAAYCREKAYLERCLDSYERQYPWVRVVRMRPGFLFKRESATEQRRLFAGPLLPRGLVRPGRLPVVPDLPGLRMQVLHTDDAAEAVRAAVTSTVRGPFNLAADPVVDAALLAELLGARTVRVPAGPVRAGLRAAWRTRLVPASPHLFDAVLRLPLMDSARAREELGWHPRHTSAQAIGEFLRGLRSGDGMDTPPLTPKLPGGGRLRETATRLQARP</sequence>
<dbReference type="EMBL" id="CP031320">
    <property type="protein sequence ID" value="AXK34004.1"/>
    <property type="molecule type" value="Genomic_DNA"/>
</dbReference>
<protein>
    <submittedName>
        <fullName evidence="3">NAD-dependent epimerase/dehydratase family protein</fullName>
    </submittedName>
</protein>
<organism evidence="3 4">
    <name type="scientific">Streptomyces armeniacus</name>
    <dbReference type="NCBI Taxonomy" id="83291"/>
    <lineage>
        <taxon>Bacteria</taxon>
        <taxon>Bacillati</taxon>
        <taxon>Actinomycetota</taxon>
        <taxon>Actinomycetes</taxon>
        <taxon>Kitasatosporales</taxon>
        <taxon>Streptomycetaceae</taxon>
        <taxon>Streptomyces</taxon>
    </lineage>
</organism>
<dbReference type="GO" id="GO:0004029">
    <property type="term" value="F:aldehyde dehydrogenase (NAD+) activity"/>
    <property type="evidence" value="ECO:0007669"/>
    <property type="project" value="TreeGrafter"/>
</dbReference>
<dbReference type="Gene3D" id="3.40.50.720">
    <property type="entry name" value="NAD(P)-binding Rossmann-like Domain"/>
    <property type="match status" value="1"/>
</dbReference>
<evidence type="ECO:0000259" key="2">
    <source>
        <dbReference type="Pfam" id="PF01370"/>
    </source>
</evidence>
<name>A0A345XQT8_9ACTN</name>
<gene>
    <name evidence="3" type="ORF">DVA86_16400</name>
</gene>
<dbReference type="InterPro" id="IPR051783">
    <property type="entry name" value="NAD(P)-dependent_oxidoreduct"/>
</dbReference>
<dbReference type="AlphaFoldDB" id="A0A345XQT8"/>
<feature type="region of interest" description="Disordered" evidence="1">
    <location>
        <begin position="1"/>
        <end position="34"/>
    </location>
</feature>
<proteinExistence type="predicted"/>
<dbReference type="InterPro" id="IPR001509">
    <property type="entry name" value="Epimerase_deHydtase"/>
</dbReference>
<evidence type="ECO:0000313" key="3">
    <source>
        <dbReference type="EMBL" id="AXK34004.1"/>
    </source>
</evidence>
<evidence type="ECO:0000313" key="4">
    <source>
        <dbReference type="Proteomes" id="UP000254425"/>
    </source>
</evidence>
<feature type="domain" description="NAD-dependent epimerase/dehydratase" evidence="2">
    <location>
        <begin position="53"/>
        <end position="278"/>
    </location>
</feature>
<feature type="compositionally biased region" description="Basic and acidic residues" evidence="1">
    <location>
        <begin position="1"/>
        <end position="21"/>
    </location>
</feature>
<dbReference type="SUPFAM" id="SSF51735">
    <property type="entry name" value="NAD(P)-binding Rossmann-fold domains"/>
    <property type="match status" value="1"/>
</dbReference>
<dbReference type="RefSeq" id="WP_208879200.1">
    <property type="nucleotide sequence ID" value="NZ_CP031320.1"/>
</dbReference>
<feature type="region of interest" description="Disordered" evidence="1">
    <location>
        <begin position="370"/>
        <end position="400"/>
    </location>
</feature>
<keyword evidence="4" id="KW-1185">Reference proteome</keyword>
<dbReference type="InterPro" id="IPR036291">
    <property type="entry name" value="NAD(P)-bd_dom_sf"/>
</dbReference>
<dbReference type="KEGG" id="sarm:DVA86_16400"/>
<dbReference type="Proteomes" id="UP000254425">
    <property type="component" value="Chromosome"/>
</dbReference>
<dbReference type="GO" id="GO:0005737">
    <property type="term" value="C:cytoplasm"/>
    <property type="evidence" value="ECO:0007669"/>
    <property type="project" value="TreeGrafter"/>
</dbReference>